<sequence>MSTADIKALTFDTGGTILDWHTGFTRALAETGRRHDLERDWAAIANDLRRRSLKNM</sequence>
<dbReference type="InterPro" id="IPR023214">
    <property type="entry name" value="HAD_sf"/>
</dbReference>
<feature type="non-terminal residue" evidence="1">
    <location>
        <position position="56"/>
    </location>
</feature>
<dbReference type="SUPFAM" id="SSF56784">
    <property type="entry name" value="HAD-like"/>
    <property type="match status" value="1"/>
</dbReference>
<dbReference type="Gene3D" id="1.10.150.750">
    <property type="match status" value="1"/>
</dbReference>
<dbReference type="EMBL" id="UINC01016438">
    <property type="protein sequence ID" value="SVA68437.1"/>
    <property type="molecule type" value="Genomic_DNA"/>
</dbReference>
<name>A0A381XW82_9ZZZZ</name>
<evidence type="ECO:0000313" key="1">
    <source>
        <dbReference type="EMBL" id="SVA68437.1"/>
    </source>
</evidence>
<dbReference type="Gene3D" id="3.40.50.1000">
    <property type="entry name" value="HAD superfamily/HAD-like"/>
    <property type="match status" value="1"/>
</dbReference>
<dbReference type="InterPro" id="IPR036412">
    <property type="entry name" value="HAD-like_sf"/>
</dbReference>
<protein>
    <submittedName>
        <fullName evidence="1">Uncharacterized protein</fullName>
    </submittedName>
</protein>
<gene>
    <name evidence="1" type="ORF">METZ01_LOCUS121291</name>
</gene>
<dbReference type="AlphaFoldDB" id="A0A381XW82"/>
<organism evidence="1">
    <name type="scientific">marine metagenome</name>
    <dbReference type="NCBI Taxonomy" id="408172"/>
    <lineage>
        <taxon>unclassified sequences</taxon>
        <taxon>metagenomes</taxon>
        <taxon>ecological metagenomes</taxon>
    </lineage>
</organism>
<reference evidence="1" key="1">
    <citation type="submission" date="2018-05" db="EMBL/GenBank/DDBJ databases">
        <authorList>
            <person name="Lanie J.A."/>
            <person name="Ng W.-L."/>
            <person name="Kazmierczak K.M."/>
            <person name="Andrzejewski T.M."/>
            <person name="Davidsen T.M."/>
            <person name="Wayne K.J."/>
            <person name="Tettelin H."/>
            <person name="Glass J.I."/>
            <person name="Rusch D."/>
            <person name="Podicherti R."/>
            <person name="Tsui H.-C.T."/>
            <person name="Winkler M.E."/>
        </authorList>
    </citation>
    <scope>NUCLEOTIDE SEQUENCE</scope>
</reference>
<proteinExistence type="predicted"/>
<accession>A0A381XW82</accession>